<keyword evidence="8 11" id="KW-0067">ATP-binding</keyword>
<reference evidence="12" key="1">
    <citation type="submission" date="2023-07" db="EMBL/GenBank/DDBJ databases">
        <title>Brevundimonas soil sp. nov., isolated from the soil of chemical plant.</title>
        <authorList>
            <person name="Wu N."/>
        </authorList>
    </citation>
    <scope>NUCLEOTIDE SEQUENCE</scope>
    <source>
        <strain evidence="12">XZ-24</strain>
    </source>
</reference>
<protein>
    <recommendedName>
        <fullName evidence="3 11">Shikimate kinase</fullName>
        <shortName evidence="11">SK</shortName>
        <ecNumber evidence="3 11">2.7.1.71</ecNumber>
    </recommendedName>
</protein>
<comment type="similarity">
    <text evidence="2 11">Belongs to the shikimate kinase family.</text>
</comment>
<comment type="subcellular location">
    <subcellularLocation>
        <location evidence="11">Cytoplasm</location>
    </subcellularLocation>
</comment>
<keyword evidence="7 11" id="KW-0418">Kinase</keyword>
<keyword evidence="6 11" id="KW-0547">Nucleotide-binding</keyword>
<feature type="binding site" evidence="11">
    <location>
        <position position="77"/>
    </location>
    <ligand>
        <name>substrate</name>
    </ligand>
</feature>
<dbReference type="InterPro" id="IPR000623">
    <property type="entry name" value="Shikimate_kinase/TSH1"/>
</dbReference>
<evidence type="ECO:0000313" key="13">
    <source>
        <dbReference type="Proteomes" id="UP001169063"/>
    </source>
</evidence>
<keyword evidence="5 11" id="KW-0808">Transferase</keyword>
<dbReference type="Proteomes" id="UP001169063">
    <property type="component" value="Unassembled WGS sequence"/>
</dbReference>
<evidence type="ECO:0000256" key="6">
    <source>
        <dbReference type="ARBA" id="ARBA00022741"/>
    </source>
</evidence>
<evidence type="ECO:0000313" key="12">
    <source>
        <dbReference type="EMBL" id="MDO1558903.1"/>
    </source>
</evidence>
<keyword evidence="9 11" id="KW-0057">Aromatic amino acid biosynthesis</keyword>
<dbReference type="Pfam" id="PF01202">
    <property type="entry name" value="SKI"/>
    <property type="match status" value="1"/>
</dbReference>
<feature type="binding site" evidence="11">
    <location>
        <position position="156"/>
    </location>
    <ligand>
        <name>substrate</name>
    </ligand>
</feature>
<dbReference type="InterPro" id="IPR031322">
    <property type="entry name" value="Shikimate/glucono_kinase"/>
</dbReference>
<comment type="catalytic activity">
    <reaction evidence="10 11">
        <text>shikimate + ATP = 3-phosphoshikimate + ADP + H(+)</text>
        <dbReference type="Rhea" id="RHEA:13121"/>
        <dbReference type="ChEBI" id="CHEBI:15378"/>
        <dbReference type="ChEBI" id="CHEBI:30616"/>
        <dbReference type="ChEBI" id="CHEBI:36208"/>
        <dbReference type="ChEBI" id="CHEBI:145989"/>
        <dbReference type="ChEBI" id="CHEBI:456216"/>
        <dbReference type="EC" id="2.7.1.71"/>
    </reaction>
</comment>
<keyword evidence="13" id="KW-1185">Reference proteome</keyword>
<keyword evidence="11" id="KW-0479">Metal-binding</keyword>
<proteinExistence type="inferred from homology"/>
<dbReference type="InterPro" id="IPR027417">
    <property type="entry name" value="P-loop_NTPase"/>
</dbReference>
<evidence type="ECO:0000256" key="4">
    <source>
        <dbReference type="ARBA" id="ARBA00022605"/>
    </source>
</evidence>
<dbReference type="PANTHER" id="PTHR21087">
    <property type="entry name" value="SHIKIMATE KINASE"/>
    <property type="match status" value="1"/>
</dbReference>
<feature type="binding site" evidence="11">
    <location>
        <position position="35"/>
    </location>
    <ligand>
        <name>Mg(2+)</name>
        <dbReference type="ChEBI" id="CHEBI:18420"/>
    </ligand>
</feature>
<dbReference type="Gene3D" id="3.40.50.300">
    <property type="entry name" value="P-loop containing nucleotide triphosphate hydrolases"/>
    <property type="match status" value="1"/>
</dbReference>
<evidence type="ECO:0000256" key="10">
    <source>
        <dbReference type="ARBA" id="ARBA00048567"/>
    </source>
</evidence>
<feature type="binding site" evidence="11">
    <location>
        <position position="137"/>
    </location>
    <ligand>
        <name>ATP</name>
        <dbReference type="ChEBI" id="CHEBI:30616"/>
    </ligand>
</feature>
<dbReference type="NCBIfam" id="NF010552">
    <property type="entry name" value="PRK13946.1"/>
    <property type="match status" value="1"/>
</dbReference>
<evidence type="ECO:0000256" key="3">
    <source>
        <dbReference type="ARBA" id="ARBA00012154"/>
    </source>
</evidence>
<comment type="function">
    <text evidence="11">Catalyzes the specific phosphorylation of the 3-hydroxyl group of shikimic acid using ATP as a cosubstrate.</text>
</comment>
<dbReference type="InterPro" id="IPR023000">
    <property type="entry name" value="Shikimate_kinase_CS"/>
</dbReference>
<dbReference type="SUPFAM" id="SSF52540">
    <property type="entry name" value="P-loop containing nucleoside triphosphate hydrolases"/>
    <property type="match status" value="1"/>
</dbReference>
<dbReference type="EC" id="2.7.1.71" evidence="3 11"/>
<dbReference type="PANTHER" id="PTHR21087:SF16">
    <property type="entry name" value="SHIKIMATE KINASE 1, CHLOROPLASTIC"/>
    <property type="match status" value="1"/>
</dbReference>
<dbReference type="CDD" id="cd00464">
    <property type="entry name" value="SK"/>
    <property type="match status" value="1"/>
</dbReference>
<keyword evidence="11" id="KW-0963">Cytoplasm</keyword>
<dbReference type="EMBL" id="JAUKTR010000002">
    <property type="protein sequence ID" value="MDO1558903.1"/>
    <property type="molecule type" value="Genomic_DNA"/>
</dbReference>
<gene>
    <name evidence="11" type="primary">aroK</name>
    <name evidence="12" type="ORF">Q0812_05625</name>
</gene>
<feature type="binding site" evidence="11">
    <location>
        <begin position="31"/>
        <end position="36"/>
    </location>
    <ligand>
        <name>ATP</name>
        <dbReference type="ChEBI" id="CHEBI:30616"/>
    </ligand>
</feature>
<evidence type="ECO:0000256" key="9">
    <source>
        <dbReference type="ARBA" id="ARBA00023141"/>
    </source>
</evidence>
<accession>A0ABT8SM28</accession>
<comment type="subunit">
    <text evidence="11">Monomer.</text>
</comment>
<sequence length="193" mass="20716">MTDAAAKISAPPAFDPALLQGRSIALIGLMGVGKTTVGRRLARRLGLPFRDADAEIEAAARLSIADIFAELGEAEFRAGEHRVIRRLLEGPSQVLATGGGAVLNAETRKALKARAVTIWLRAEPEVLAERATRRDTRPLLKDADPLAVLTRLQQAREPFYREAADLIVETGAGPHSRAVDAVLAALSQWAGRK</sequence>
<dbReference type="PROSITE" id="PS01128">
    <property type="entry name" value="SHIKIMATE_KINASE"/>
    <property type="match status" value="1"/>
</dbReference>
<comment type="caution">
    <text evidence="11">Lacks conserved residue(s) required for the propagation of feature annotation.</text>
</comment>
<comment type="cofactor">
    <cofactor evidence="11">
        <name>Mg(2+)</name>
        <dbReference type="ChEBI" id="CHEBI:18420"/>
    </cofactor>
    <text evidence="11">Binds 1 Mg(2+) ion per subunit.</text>
</comment>
<keyword evidence="4 11" id="KW-0028">Amino-acid biosynthesis</keyword>
<dbReference type="HAMAP" id="MF_00109">
    <property type="entry name" value="Shikimate_kinase"/>
    <property type="match status" value="1"/>
</dbReference>
<comment type="caution">
    <text evidence="12">The sequence shown here is derived from an EMBL/GenBank/DDBJ whole genome shotgun (WGS) entry which is preliminary data.</text>
</comment>
<evidence type="ECO:0000256" key="11">
    <source>
        <dbReference type="HAMAP-Rule" id="MF_00109"/>
    </source>
</evidence>
<comment type="pathway">
    <text evidence="1 11">Metabolic intermediate biosynthesis; chorismate biosynthesis; chorismate from D-erythrose 4-phosphate and phosphoenolpyruvate: step 5/7.</text>
</comment>
<evidence type="ECO:0000256" key="2">
    <source>
        <dbReference type="ARBA" id="ARBA00006997"/>
    </source>
</evidence>
<keyword evidence="11" id="KW-0460">Magnesium</keyword>
<feature type="binding site" evidence="11">
    <location>
        <position position="99"/>
    </location>
    <ligand>
        <name>substrate</name>
    </ligand>
</feature>
<evidence type="ECO:0000256" key="7">
    <source>
        <dbReference type="ARBA" id="ARBA00022777"/>
    </source>
</evidence>
<evidence type="ECO:0000256" key="5">
    <source>
        <dbReference type="ARBA" id="ARBA00022679"/>
    </source>
</evidence>
<dbReference type="GO" id="GO:0004765">
    <property type="term" value="F:shikimate kinase activity"/>
    <property type="evidence" value="ECO:0007669"/>
    <property type="project" value="UniProtKB-EC"/>
</dbReference>
<evidence type="ECO:0000256" key="8">
    <source>
        <dbReference type="ARBA" id="ARBA00022840"/>
    </source>
</evidence>
<feature type="binding site" evidence="11">
    <location>
        <position position="53"/>
    </location>
    <ligand>
        <name>substrate</name>
    </ligand>
</feature>
<dbReference type="RefSeq" id="WP_302109335.1">
    <property type="nucleotide sequence ID" value="NZ_JAUKTR010000002.1"/>
</dbReference>
<organism evidence="12 13">
    <name type="scientific">Peiella sedimenti</name>
    <dbReference type="NCBI Taxonomy" id="3061083"/>
    <lineage>
        <taxon>Bacteria</taxon>
        <taxon>Pseudomonadati</taxon>
        <taxon>Pseudomonadota</taxon>
        <taxon>Alphaproteobacteria</taxon>
        <taxon>Caulobacterales</taxon>
        <taxon>Caulobacteraceae</taxon>
        <taxon>Peiella</taxon>
    </lineage>
</organism>
<name>A0ABT8SM28_9CAUL</name>
<evidence type="ECO:0000256" key="1">
    <source>
        <dbReference type="ARBA" id="ARBA00004842"/>
    </source>
</evidence>
<dbReference type="PRINTS" id="PR01100">
    <property type="entry name" value="SHIKIMTKNASE"/>
</dbReference>